<dbReference type="Proteomes" id="UP000257200">
    <property type="component" value="Unplaced"/>
</dbReference>
<feature type="domain" description="B30.2/SPRY" evidence="9">
    <location>
        <begin position="94"/>
        <end position="282"/>
    </location>
</feature>
<evidence type="ECO:0000256" key="2">
    <source>
        <dbReference type="ARBA" id="ARBA00022723"/>
    </source>
</evidence>
<dbReference type="InterPro" id="IPR003877">
    <property type="entry name" value="SPRY_dom"/>
</dbReference>
<reference evidence="10" key="1">
    <citation type="submission" date="2025-08" db="UniProtKB">
        <authorList>
            <consortium name="Ensembl"/>
        </authorList>
    </citation>
    <scope>IDENTIFICATION</scope>
</reference>
<keyword evidence="5" id="KW-0391">Immunity</keyword>
<dbReference type="InterPro" id="IPR013320">
    <property type="entry name" value="ConA-like_dom_sf"/>
</dbReference>
<sequence length="282" mass="31274">EKMAQKEAELYSENISCSICLDLLKDPVALSCGHSYCMDCIETHWDGEDLKTTYSCPQSLNESIPSSSTNIGIQKDLEDVKAAVKELRDKLQDILKDIWTNVSTRAEFLKYSREITLDPNTAHRHLLLSDGDRKVTLMKQHDPIQSHYPDRFTFVFQVLGKDSLIGRCYWEVEWRGGGGVDVAIANNRISRAGSSRECGFGLNENSWALRCHTSNSKFRHKNTGTCVSCPLSSRIGVYLDHSAGILSFHTSSRLSVCPGFSAGCSVDSLPASSASQSFLLQP</sequence>
<evidence type="ECO:0008006" key="12">
    <source>
        <dbReference type="Google" id="ProtNLM"/>
    </source>
</evidence>
<dbReference type="GO" id="GO:0008270">
    <property type="term" value="F:zinc ion binding"/>
    <property type="evidence" value="ECO:0007669"/>
    <property type="project" value="UniProtKB-KW"/>
</dbReference>
<proteinExistence type="predicted"/>
<evidence type="ECO:0000256" key="4">
    <source>
        <dbReference type="ARBA" id="ARBA00022833"/>
    </source>
</evidence>
<accession>A0A3Q1FJ23</accession>
<dbReference type="PROSITE" id="PS50188">
    <property type="entry name" value="B302_SPRY"/>
    <property type="match status" value="1"/>
</dbReference>
<dbReference type="PANTHER" id="PTHR25465:SF5">
    <property type="entry name" value="E3 UBIQUITIN_ISG15 LIGASE TRIM25-RELATED"/>
    <property type="match status" value="1"/>
</dbReference>
<dbReference type="PROSITE" id="PS00518">
    <property type="entry name" value="ZF_RING_1"/>
    <property type="match status" value="1"/>
</dbReference>
<feature type="coiled-coil region" evidence="7">
    <location>
        <begin position="70"/>
        <end position="97"/>
    </location>
</feature>
<evidence type="ECO:0000313" key="10">
    <source>
        <dbReference type="Ensembl" id="ENSAPOP00000017941.1"/>
    </source>
</evidence>
<evidence type="ECO:0000256" key="7">
    <source>
        <dbReference type="SAM" id="Coils"/>
    </source>
</evidence>
<dbReference type="Ensembl" id="ENSAPOT00000027378.1">
    <property type="protein sequence ID" value="ENSAPOP00000017941.1"/>
    <property type="gene ID" value="ENSAPOG00000021226.1"/>
</dbReference>
<dbReference type="InParanoid" id="A0A3Q1FJ23"/>
<dbReference type="SUPFAM" id="SSF49899">
    <property type="entry name" value="Concanavalin A-like lectins/glucanases"/>
    <property type="match status" value="1"/>
</dbReference>
<dbReference type="PRINTS" id="PR01407">
    <property type="entry name" value="BUTYPHLNCDUF"/>
</dbReference>
<organism evidence="10 11">
    <name type="scientific">Acanthochromis polyacanthus</name>
    <name type="common">spiny chromis</name>
    <dbReference type="NCBI Taxonomy" id="80966"/>
    <lineage>
        <taxon>Eukaryota</taxon>
        <taxon>Metazoa</taxon>
        <taxon>Chordata</taxon>
        <taxon>Craniata</taxon>
        <taxon>Vertebrata</taxon>
        <taxon>Euteleostomi</taxon>
        <taxon>Actinopterygii</taxon>
        <taxon>Neopterygii</taxon>
        <taxon>Teleostei</taxon>
        <taxon>Neoteleostei</taxon>
        <taxon>Acanthomorphata</taxon>
        <taxon>Ovalentaria</taxon>
        <taxon>Pomacentridae</taxon>
        <taxon>Acanthochromis</taxon>
    </lineage>
</organism>
<evidence type="ECO:0000256" key="3">
    <source>
        <dbReference type="ARBA" id="ARBA00022771"/>
    </source>
</evidence>
<protein>
    <recommendedName>
        <fullName evidence="12">B30.2/SPRY domain-containing protein</fullName>
    </recommendedName>
</protein>
<keyword evidence="3 6" id="KW-0863">Zinc-finger</keyword>
<dbReference type="InterPro" id="IPR043136">
    <property type="entry name" value="B30.2/SPRY_sf"/>
</dbReference>
<dbReference type="InterPro" id="IPR013083">
    <property type="entry name" value="Znf_RING/FYVE/PHD"/>
</dbReference>
<dbReference type="Gene3D" id="3.30.40.10">
    <property type="entry name" value="Zinc/RING finger domain, C3HC4 (zinc finger)"/>
    <property type="match status" value="1"/>
</dbReference>
<name>A0A3Q1FJ23_9TELE</name>
<evidence type="ECO:0000259" key="8">
    <source>
        <dbReference type="PROSITE" id="PS50089"/>
    </source>
</evidence>
<dbReference type="Pfam" id="PF15227">
    <property type="entry name" value="zf-C3HC4_4"/>
    <property type="match status" value="1"/>
</dbReference>
<keyword evidence="4" id="KW-0862">Zinc</keyword>
<dbReference type="GO" id="GO:0005737">
    <property type="term" value="C:cytoplasm"/>
    <property type="evidence" value="ECO:0007669"/>
    <property type="project" value="UniProtKB-ARBA"/>
</dbReference>
<dbReference type="Pfam" id="PF00622">
    <property type="entry name" value="SPRY"/>
    <property type="match status" value="1"/>
</dbReference>
<dbReference type="Gene3D" id="2.60.120.920">
    <property type="match status" value="1"/>
</dbReference>
<dbReference type="GO" id="GO:0045087">
    <property type="term" value="P:innate immune response"/>
    <property type="evidence" value="ECO:0007669"/>
    <property type="project" value="UniProtKB-KW"/>
</dbReference>
<dbReference type="InterPro" id="IPR003879">
    <property type="entry name" value="Butyrophylin_SPRY"/>
</dbReference>
<keyword evidence="2" id="KW-0479">Metal-binding</keyword>
<evidence type="ECO:0000259" key="9">
    <source>
        <dbReference type="PROSITE" id="PS50188"/>
    </source>
</evidence>
<dbReference type="InterPro" id="IPR001870">
    <property type="entry name" value="B30.2/SPRY"/>
</dbReference>
<keyword evidence="7" id="KW-0175">Coiled coil</keyword>
<dbReference type="PANTHER" id="PTHR25465">
    <property type="entry name" value="B-BOX DOMAIN CONTAINING"/>
    <property type="match status" value="1"/>
</dbReference>
<keyword evidence="1" id="KW-0399">Innate immunity</keyword>
<dbReference type="Pfam" id="PF13765">
    <property type="entry name" value="PRY"/>
    <property type="match status" value="1"/>
</dbReference>
<dbReference type="InterPro" id="IPR006574">
    <property type="entry name" value="PRY"/>
</dbReference>
<dbReference type="InterPro" id="IPR001841">
    <property type="entry name" value="Znf_RING"/>
</dbReference>
<reference evidence="10" key="2">
    <citation type="submission" date="2025-09" db="UniProtKB">
        <authorList>
            <consortium name="Ensembl"/>
        </authorList>
    </citation>
    <scope>IDENTIFICATION</scope>
</reference>
<keyword evidence="11" id="KW-1185">Reference proteome</keyword>
<evidence type="ECO:0000256" key="6">
    <source>
        <dbReference type="PROSITE-ProRule" id="PRU00175"/>
    </source>
</evidence>
<evidence type="ECO:0000313" key="11">
    <source>
        <dbReference type="Proteomes" id="UP000257200"/>
    </source>
</evidence>
<evidence type="ECO:0000256" key="1">
    <source>
        <dbReference type="ARBA" id="ARBA00022588"/>
    </source>
</evidence>
<dbReference type="AlphaFoldDB" id="A0A3Q1FJ23"/>
<dbReference type="STRING" id="80966.ENSAPOP00000017941"/>
<feature type="domain" description="RING-type" evidence="8">
    <location>
        <begin position="17"/>
        <end position="57"/>
    </location>
</feature>
<dbReference type="SMART" id="SM00184">
    <property type="entry name" value="RING"/>
    <property type="match status" value="1"/>
</dbReference>
<dbReference type="SMART" id="SM00589">
    <property type="entry name" value="PRY"/>
    <property type="match status" value="1"/>
</dbReference>
<dbReference type="SUPFAM" id="SSF57850">
    <property type="entry name" value="RING/U-box"/>
    <property type="match status" value="1"/>
</dbReference>
<dbReference type="InterPro" id="IPR051051">
    <property type="entry name" value="E3_ubiq-ligase_TRIM/RNF"/>
</dbReference>
<dbReference type="GeneTree" id="ENSGT01150000286922"/>
<dbReference type="InterPro" id="IPR017907">
    <property type="entry name" value="Znf_RING_CS"/>
</dbReference>
<dbReference type="PROSITE" id="PS50089">
    <property type="entry name" value="ZF_RING_2"/>
    <property type="match status" value="1"/>
</dbReference>
<evidence type="ECO:0000256" key="5">
    <source>
        <dbReference type="ARBA" id="ARBA00022859"/>
    </source>
</evidence>